<dbReference type="PANTHER" id="PTHR41967:SF6">
    <property type="entry name" value="FI19406P1-RELATED"/>
    <property type="match status" value="1"/>
</dbReference>
<protein>
    <recommendedName>
        <fullName evidence="6">DUF4770 domain-containing protein</fullName>
    </recommendedName>
</protein>
<dbReference type="Pfam" id="PF15994">
    <property type="entry name" value="DUF4770"/>
    <property type="match status" value="1"/>
</dbReference>
<feature type="domain" description="DUF4770" evidence="2">
    <location>
        <begin position="57"/>
        <end position="234"/>
    </location>
</feature>
<evidence type="ECO:0000259" key="2">
    <source>
        <dbReference type="Pfam" id="PF15994"/>
    </source>
</evidence>
<organism evidence="4 5">
    <name type="scientific">Drosophila navojoa</name>
    <name type="common">Fruit fly</name>
    <dbReference type="NCBI Taxonomy" id="7232"/>
    <lineage>
        <taxon>Eukaryota</taxon>
        <taxon>Metazoa</taxon>
        <taxon>Ecdysozoa</taxon>
        <taxon>Arthropoda</taxon>
        <taxon>Hexapoda</taxon>
        <taxon>Insecta</taxon>
        <taxon>Pterygota</taxon>
        <taxon>Neoptera</taxon>
        <taxon>Endopterygota</taxon>
        <taxon>Diptera</taxon>
        <taxon>Brachycera</taxon>
        <taxon>Muscomorpha</taxon>
        <taxon>Ephydroidea</taxon>
        <taxon>Drosophilidae</taxon>
        <taxon>Drosophila</taxon>
    </lineage>
</organism>
<accession>A0A484BNC2</accession>
<evidence type="ECO:0000313" key="4">
    <source>
        <dbReference type="EMBL" id="TDG49365.1"/>
    </source>
</evidence>
<evidence type="ECO:0008006" key="6">
    <source>
        <dbReference type="Google" id="ProtNLM"/>
    </source>
</evidence>
<sequence length="811" mass="93960">MGRHDFLKKLEEFQKKLDVPKWYLGLSDYQERTVLELCNDLRDDFEQGTCYRVEKSLMRLGLSPLITKKKIRTMVVLSRGNDLAFLFFILEGYYLSCRKNGEYTTNEKLLMMALSKIDLLPTLRELDRILPPPQLSELELKRQHPSYNQPRPSKDVVHERRSTKKVTVSRSTKSPYFQRQPRPKEIVVKYISKPPNLVATFPFWRLDKPPNYGRKTEPPWFAEYNLNPVGRLVKSIVGEAVDKYFNHLNHIKYLERRARFSRRAAAALERALTDNSDEPQMCTYHKFAVGETQLVKDEMTVMARNRCLELMDVTLPYRQIRQKRIIAQLERDIDDCMKRYALKMESTTVHTIEKTDCVLCQEQRVDLPAAKPQEQKGRALIGDGLHLAHTEVTDKCIGKRLTGGGLIKEPVEFEPPADPCPNSGINAELIPENDPMPCFAPKGKSQHRISFLLDDSKLKSLRKNRKESSVEVRFQGKQTKKSFFVAPTDHKPYQFKYKRIFKSGQEKPQDIKKVIAKAFVNALDRGDEMPAPLCKKASVTSDEDIEKMEKEINGVRLTDSCASTGDTSEHSIRSHENHRADIVDAVVRCAKEIWMKGVNVKRAEMEAKEDDDKKKAQEAAVLSYEVEKFNPDDPELMSRLLKDGLDQLKKNQRFVLASLPDAHKLPVLQEWIKRRYGKQYTEDEIQKNLLESIKIFELITMLQANPPPADLLGMDKLPPSKENFGYCKQAKALAAKVRMNYYSQLNDMYMSHMGACWYAMGNYLCRSGPPRKTFYAYMSANTRDIMRNKVWNGEFRNIRRFRDNYKETHKT</sequence>
<dbReference type="Proteomes" id="UP000295192">
    <property type="component" value="Unassembled WGS sequence"/>
</dbReference>
<dbReference type="OMA" id="WYAMGNY"/>
<feature type="compositionally biased region" description="Polar residues" evidence="1">
    <location>
        <begin position="165"/>
        <end position="176"/>
    </location>
</feature>
<dbReference type="KEGG" id="dnv:108655068"/>
<evidence type="ECO:0000256" key="1">
    <source>
        <dbReference type="SAM" id="MobiDB-lite"/>
    </source>
</evidence>
<dbReference type="Pfam" id="PF15995">
    <property type="entry name" value="DUF4771"/>
    <property type="match status" value="1"/>
</dbReference>
<dbReference type="OrthoDB" id="6613664at2759"/>
<dbReference type="PANTHER" id="PTHR41967">
    <property type="entry name" value="FI19406P1-RELATED"/>
    <property type="match status" value="1"/>
</dbReference>
<keyword evidence="5" id="KW-1185">Reference proteome</keyword>
<dbReference type="InterPro" id="IPR031936">
    <property type="entry name" value="DUF4771"/>
</dbReference>
<dbReference type="EMBL" id="LSRL02000024">
    <property type="protein sequence ID" value="TDG49365.1"/>
    <property type="molecule type" value="Genomic_DNA"/>
</dbReference>
<dbReference type="InterPro" id="IPR031935">
    <property type="entry name" value="DUF4770"/>
</dbReference>
<feature type="domain" description="DUF4771" evidence="3">
    <location>
        <begin position="627"/>
        <end position="785"/>
    </location>
</feature>
<evidence type="ECO:0000313" key="5">
    <source>
        <dbReference type="Proteomes" id="UP000295192"/>
    </source>
</evidence>
<name>A0A484BNC2_DRONA</name>
<dbReference type="AlphaFoldDB" id="A0A484BNC2"/>
<comment type="caution">
    <text evidence="4">The sequence shown here is derived from an EMBL/GenBank/DDBJ whole genome shotgun (WGS) entry which is preliminary data.</text>
</comment>
<gene>
    <name evidence="4" type="ORF">AWZ03_004233</name>
</gene>
<feature type="region of interest" description="Disordered" evidence="1">
    <location>
        <begin position="140"/>
        <end position="176"/>
    </location>
</feature>
<evidence type="ECO:0000259" key="3">
    <source>
        <dbReference type="Pfam" id="PF15995"/>
    </source>
</evidence>
<proteinExistence type="predicted"/>
<reference evidence="4 5" key="1">
    <citation type="journal article" date="2019" name="J. Hered.">
        <title>An Improved Genome Assembly for Drosophila navojoa, the Basal Species in the mojavensis Cluster.</title>
        <authorList>
            <person name="Vanderlinde T."/>
            <person name="Dupim E.G."/>
            <person name="Nazario-Yepiz N.O."/>
            <person name="Carvalho A.B."/>
        </authorList>
    </citation>
    <scope>NUCLEOTIDE SEQUENCE [LARGE SCALE GENOMIC DNA]</scope>
    <source>
        <strain evidence="4">Navoj_Jal97</strain>
        <tissue evidence="4">Whole organism</tissue>
    </source>
</reference>